<dbReference type="InterPro" id="IPR045070">
    <property type="entry name" value="MATE_MepA-like"/>
</dbReference>
<evidence type="ECO:0000313" key="12">
    <source>
        <dbReference type="Proteomes" id="UP000095488"/>
    </source>
</evidence>
<keyword evidence="5" id="KW-1003">Cell membrane</keyword>
<comment type="caution">
    <text evidence="11">The sequence shown here is derived from an EMBL/GenBank/DDBJ whole genome shotgun (WGS) entry which is preliminary data.</text>
</comment>
<dbReference type="CDD" id="cd13143">
    <property type="entry name" value="MATE_MepA_like"/>
    <property type="match status" value="1"/>
</dbReference>
<dbReference type="PANTHER" id="PTHR43823:SF3">
    <property type="entry name" value="MULTIDRUG EXPORT PROTEIN MEPA"/>
    <property type="match status" value="1"/>
</dbReference>
<dbReference type="InterPro" id="IPR002528">
    <property type="entry name" value="MATE_fam"/>
</dbReference>
<evidence type="ECO:0000313" key="11">
    <source>
        <dbReference type="EMBL" id="CUN89541.1"/>
    </source>
</evidence>
<keyword evidence="6 10" id="KW-0812">Transmembrane</keyword>
<comment type="similarity">
    <text evidence="2">Belongs to the multi antimicrobial extrusion (MATE) (TC 2.A.66.1) family. MepA subfamily.</text>
</comment>
<evidence type="ECO:0000256" key="7">
    <source>
        <dbReference type="ARBA" id="ARBA00022989"/>
    </source>
</evidence>
<dbReference type="PANTHER" id="PTHR43823">
    <property type="entry name" value="SPORULATION PROTEIN YKVU"/>
    <property type="match status" value="1"/>
</dbReference>
<feature type="transmembrane region" description="Helical" evidence="10">
    <location>
        <begin position="48"/>
        <end position="74"/>
    </location>
</feature>
<evidence type="ECO:0000256" key="10">
    <source>
        <dbReference type="SAM" id="Phobius"/>
    </source>
</evidence>
<dbReference type="RefSeq" id="WP_055258897.1">
    <property type="nucleotide sequence ID" value="NZ_CABIXL010000004.1"/>
</dbReference>
<keyword evidence="9" id="KW-0046">Antibiotic resistance</keyword>
<name>A0ABP2ARU0_SARVE</name>
<keyword evidence="12" id="KW-1185">Reference proteome</keyword>
<evidence type="ECO:0000256" key="1">
    <source>
        <dbReference type="ARBA" id="ARBA00004651"/>
    </source>
</evidence>
<feature type="transmembrane region" description="Helical" evidence="10">
    <location>
        <begin position="392"/>
        <end position="410"/>
    </location>
</feature>
<feature type="transmembrane region" description="Helical" evidence="10">
    <location>
        <begin position="135"/>
        <end position="153"/>
    </location>
</feature>
<dbReference type="InterPro" id="IPR048279">
    <property type="entry name" value="MdtK-like"/>
</dbReference>
<evidence type="ECO:0000256" key="6">
    <source>
        <dbReference type="ARBA" id="ARBA00022692"/>
    </source>
</evidence>
<dbReference type="NCBIfam" id="TIGR00797">
    <property type="entry name" value="matE"/>
    <property type="match status" value="1"/>
</dbReference>
<dbReference type="PIRSF" id="PIRSF006603">
    <property type="entry name" value="DinF"/>
    <property type="match status" value="1"/>
</dbReference>
<dbReference type="Pfam" id="PF01554">
    <property type="entry name" value="MatE"/>
    <property type="match status" value="2"/>
</dbReference>
<feature type="transmembrane region" description="Helical" evidence="10">
    <location>
        <begin position="194"/>
        <end position="214"/>
    </location>
</feature>
<evidence type="ECO:0000256" key="4">
    <source>
        <dbReference type="ARBA" id="ARBA00022448"/>
    </source>
</evidence>
<feature type="transmembrane region" description="Helical" evidence="10">
    <location>
        <begin position="416"/>
        <end position="437"/>
    </location>
</feature>
<evidence type="ECO:0000256" key="3">
    <source>
        <dbReference type="ARBA" id="ARBA00022106"/>
    </source>
</evidence>
<organism evidence="11 12">
    <name type="scientific">Sarcina ventriculi</name>
    <name type="common">Clostridium ventriculi</name>
    <dbReference type="NCBI Taxonomy" id="1267"/>
    <lineage>
        <taxon>Bacteria</taxon>
        <taxon>Bacillati</taxon>
        <taxon>Bacillota</taxon>
        <taxon>Clostridia</taxon>
        <taxon>Eubacteriales</taxon>
        <taxon>Clostridiaceae</taxon>
        <taxon>Sarcina</taxon>
    </lineage>
</organism>
<dbReference type="InterPro" id="IPR051327">
    <property type="entry name" value="MATE_MepA_subfamily"/>
</dbReference>
<evidence type="ECO:0000256" key="2">
    <source>
        <dbReference type="ARBA" id="ARBA00008417"/>
    </source>
</evidence>
<comment type="subcellular location">
    <subcellularLocation>
        <location evidence="1">Cell membrane</location>
        <topology evidence="1">Multi-pass membrane protein</topology>
    </subcellularLocation>
</comment>
<evidence type="ECO:0000256" key="9">
    <source>
        <dbReference type="ARBA" id="ARBA00023251"/>
    </source>
</evidence>
<feature type="transmembrane region" description="Helical" evidence="10">
    <location>
        <begin position="94"/>
        <end position="115"/>
    </location>
</feature>
<dbReference type="EMBL" id="CYZR01000004">
    <property type="protein sequence ID" value="CUN89541.1"/>
    <property type="molecule type" value="Genomic_DNA"/>
</dbReference>
<feature type="transmembrane region" description="Helical" evidence="10">
    <location>
        <begin position="357"/>
        <end position="380"/>
    </location>
</feature>
<proteinExistence type="inferred from homology"/>
<dbReference type="Proteomes" id="UP000095488">
    <property type="component" value="Unassembled WGS sequence"/>
</dbReference>
<sequence>MNREYLLGEEKLHKAIFVLTLPATLSALSTVIYNIIDTIFIGKYVGDVGIAAISIYLPIQMIISASTLLFASGIGSFISRQIGAKHYDKAEESIGTLFAFITTLAIILCILGVSFPKQIVELFSAEGSIIPYATNYARMMFIGTLFFPLCLASNNVMRAEGSANYSMYGTVTSIVSNIILDYIFIVLLRWGVTGAGLATTLSKFINFLYIVYYFKFKAMLKIRTRYIRYNIDMLKKAIPIGFSTFLNQLTGSISIVLLNNVLYSLGSTESVAIYGIVYKLTSLIQRSAGGFSRGSQPLIGYNFGAKNFKRIKDTVKFSAIISTSICLIATIIMIILSKDFVAMFTNDLSLINNCSHVLRITLLASPLLGVYFLSIAFYRAIGYAKQSIILSMLRRIIFFIPMLYILPYVFNLGVLGVWIALPLSNLIASLVAICFLIKDSKFTKKIKLYK</sequence>
<gene>
    <name evidence="11" type="primary">mepA_2</name>
    <name evidence="11" type="ORF">ERS852473_01357</name>
</gene>
<feature type="transmembrane region" description="Helical" evidence="10">
    <location>
        <begin position="165"/>
        <end position="188"/>
    </location>
</feature>
<keyword evidence="4" id="KW-0813">Transport</keyword>
<feature type="transmembrane region" description="Helical" evidence="10">
    <location>
        <begin position="317"/>
        <end position="337"/>
    </location>
</feature>
<keyword evidence="8 10" id="KW-0472">Membrane</keyword>
<keyword evidence="7 10" id="KW-1133">Transmembrane helix</keyword>
<reference evidence="11 12" key="1">
    <citation type="submission" date="2015-09" db="EMBL/GenBank/DDBJ databases">
        <authorList>
            <consortium name="Pathogen Informatics"/>
            <person name="Wu L."/>
            <person name="Ma J."/>
        </authorList>
    </citation>
    <scope>NUCLEOTIDE SEQUENCE [LARGE SCALE GENOMIC DNA]</scope>
    <source>
        <strain evidence="11 12">2789STDY5834858</strain>
    </source>
</reference>
<evidence type="ECO:0000256" key="8">
    <source>
        <dbReference type="ARBA" id="ARBA00023136"/>
    </source>
</evidence>
<protein>
    <recommendedName>
        <fullName evidence="3">Multidrug export protein MepA</fullName>
    </recommendedName>
</protein>
<accession>A0ABP2ARU0</accession>
<evidence type="ECO:0000256" key="5">
    <source>
        <dbReference type="ARBA" id="ARBA00022475"/>
    </source>
</evidence>
<feature type="transmembrane region" description="Helical" evidence="10">
    <location>
        <begin position="12"/>
        <end position="36"/>
    </location>
</feature>